<dbReference type="EMBL" id="CCEJ010000003">
    <property type="protein sequence ID" value="CDR33622.1"/>
    <property type="molecule type" value="Genomic_DNA"/>
</dbReference>
<comment type="subcellular location">
    <subcellularLocation>
        <location evidence="1 7">Cell membrane</location>
        <topology evidence="1 7">Multi-pass membrane protein</topology>
    </subcellularLocation>
</comment>
<feature type="transmembrane region" description="Helical" evidence="7">
    <location>
        <begin position="105"/>
        <end position="123"/>
    </location>
</feature>
<dbReference type="GO" id="GO:0055085">
    <property type="term" value="P:transmembrane transport"/>
    <property type="evidence" value="ECO:0007669"/>
    <property type="project" value="InterPro"/>
</dbReference>
<dbReference type="InterPro" id="IPR035906">
    <property type="entry name" value="MetI-like_sf"/>
</dbReference>
<feature type="transmembrane region" description="Helical" evidence="7">
    <location>
        <begin position="129"/>
        <end position="148"/>
    </location>
</feature>
<keyword evidence="2 7" id="KW-0813">Transport</keyword>
<reference evidence="9" key="2">
    <citation type="submission" date="2014-09" db="EMBL/GenBank/DDBJ databases">
        <title>Criblamydia sequanensis harbors a mega-plasmid encoding arsenite resistance.</title>
        <authorList>
            <person name="Bertelli C."/>
            <person name="Goesmann A."/>
            <person name="Greub G."/>
        </authorList>
    </citation>
    <scope>NUCLEOTIDE SEQUENCE [LARGE SCALE GENOMIC DNA]</scope>
    <source>
        <strain evidence="9">CRIB-18</strain>
    </source>
</reference>
<keyword evidence="10" id="KW-1185">Reference proteome</keyword>
<keyword evidence="5 7" id="KW-1133">Transmembrane helix</keyword>
<evidence type="ECO:0000256" key="2">
    <source>
        <dbReference type="ARBA" id="ARBA00022448"/>
    </source>
</evidence>
<evidence type="ECO:0000313" key="10">
    <source>
        <dbReference type="Proteomes" id="UP000031552"/>
    </source>
</evidence>
<evidence type="ECO:0000256" key="3">
    <source>
        <dbReference type="ARBA" id="ARBA00022475"/>
    </source>
</evidence>
<dbReference type="Proteomes" id="UP000031552">
    <property type="component" value="Unassembled WGS sequence"/>
</dbReference>
<reference evidence="9" key="1">
    <citation type="submission" date="2013-12" db="EMBL/GenBank/DDBJ databases">
        <authorList>
            <person name="Linke B."/>
        </authorList>
    </citation>
    <scope>NUCLEOTIDE SEQUENCE [LARGE SCALE GENOMIC DNA]</scope>
    <source>
        <strain evidence="9">CRIB-18</strain>
    </source>
</reference>
<keyword evidence="4 7" id="KW-0812">Transmembrane</keyword>
<organism evidence="9 10">
    <name type="scientific">Candidatus Criblamydia sequanensis CRIB-18</name>
    <dbReference type="NCBI Taxonomy" id="1437425"/>
    <lineage>
        <taxon>Bacteria</taxon>
        <taxon>Pseudomonadati</taxon>
        <taxon>Chlamydiota</taxon>
        <taxon>Chlamydiia</taxon>
        <taxon>Parachlamydiales</taxon>
        <taxon>Candidatus Criblamydiaceae</taxon>
        <taxon>Candidatus Criblamydia</taxon>
    </lineage>
</organism>
<evidence type="ECO:0000313" key="9">
    <source>
        <dbReference type="EMBL" id="CDR33622.1"/>
    </source>
</evidence>
<keyword evidence="3" id="KW-1003">Cell membrane</keyword>
<evidence type="ECO:0000256" key="5">
    <source>
        <dbReference type="ARBA" id="ARBA00022989"/>
    </source>
</evidence>
<evidence type="ECO:0000256" key="4">
    <source>
        <dbReference type="ARBA" id="ARBA00022692"/>
    </source>
</evidence>
<dbReference type="GO" id="GO:0005886">
    <property type="term" value="C:plasma membrane"/>
    <property type="evidence" value="ECO:0007669"/>
    <property type="project" value="UniProtKB-SubCell"/>
</dbReference>
<dbReference type="PROSITE" id="PS50928">
    <property type="entry name" value="ABC_TM1"/>
    <property type="match status" value="1"/>
</dbReference>
<dbReference type="STRING" id="1437425.CSEC_0793"/>
<feature type="domain" description="ABC transmembrane type-1" evidence="8">
    <location>
        <begin position="66"/>
        <end position="255"/>
    </location>
</feature>
<accession>A0A090CYI3</accession>
<dbReference type="InterPro" id="IPR050366">
    <property type="entry name" value="BP-dependent_transpt_permease"/>
</dbReference>
<evidence type="ECO:0000259" key="8">
    <source>
        <dbReference type="PROSITE" id="PS50928"/>
    </source>
</evidence>
<dbReference type="Gene3D" id="1.10.3720.10">
    <property type="entry name" value="MetI-like"/>
    <property type="match status" value="1"/>
</dbReference>
<keyword evidence="6 7" id="KW-0472">Membrane</keyword>
<dbReference type="PANTHER" id="PTHR43386">
    <property type="entry name" value="OLIGOPEPTIDE TRANSPORT SYSTEM PERMEASE PROTEIN APPC"/>
    <property type="match status" value="1"/>
</dbReference>
<dbReference type="eggNOG" id="COG1173">
    <property type="taxonomic scope" value="Bacteria"/>
</dbReference>
<dbReference type="Pfam" id="PF12911">
    <property type="entry name" value="OppC_N"/>
    <property type="match status" value="1"/>
</dbReference>
<feature type="transmembrane region" description="Helical" evidence="7">
    <location>
        <begin position="68"/>
        <end position="93"/>
    </location>
</feature>
<protein>
    <submittedName>
        <fullName evidence="9">ABC-type transporter, permease subunit</fullName>
    </submittedName>
</protein>
<dbReference type="Pfam" id="PF00528">
    <property type="entry name" value="BPD_transp_1"/>
    <property type="match status" value="1"/>
</dbReference>
<comment type="caution">
    <text evidence="9">The sequence shown here is derived from an EMBL/GenBank/DDBJ whole genome shotgun (WGS) entry which is preliminary data.</text>
</comment>
<feature type="transmembrane region" description="Helical" evidence="7">
    <location>
        <begin position="186"/>
        <end position="212"/>
    </location>
</feature>
<evidence type="ECO:0000256" key="6">
    <source>
        <dbReference type="ARBA" id="ARBA00023136"/>
    </source>
</evidence>
<dbReference type="RefSeq" id="WP_053331753.1">
    <property type="nucleotide sequence ID" value="NZ_CCEJ010000003.1"/>
</dbReference>
<evidence type="ECO:0000256" key="1">
    <source>
        <dbReference type="ARBA" id="ARBA00004651"/>
    </source>
</evidence>
<sequence>MKSYSRNLGFFLLTLVLLVALFGPFFSSYSYDDQNLALKNQPPGSLFWLGSDDLGRDIFTRCCYGLRISLFIGVIAALIDLVIGVGIGFAIAFSKKRNEEILMRLIDCLYSLPYILVVMVVLLVLGPGLLSIITALSLTGWITITRIVRFEFSLLKHEEYVVYSKMLGATKKYILMKHLIPNCKKAILGAVGLTIPAAIFAESFLSFLGLGVQAPLASLGTMASDSLAAIEYYPWRLLVPLAFIALLILGFNLAFTNFNSRKPNLVSAS</sequence>
<dbReference type="AlphaFoldDB" id="A0A090CYI3"/>
<proteinExistence type="inferred from homology"/>
<evidence type="ECO:0000256" key="7">
    <source>
        <dbReference type="RuleBase" id="RU363032"/>
    </source>
</evidence>
<dbReference type="SUPFAM" id="SSF161098">
    <property type="entry name" value="MetI-like"/>
    <property type="match status" value="1"/>
</dbReference>
<dbReference type="PANTHER" id="PTHR43386:SF22">
    <property type="entry name" value="OLIGOPEPTIDE TRANSPORT SYSTEM PERMEASE PROTEIN OPPC"/>
    <property type="match status" value="1"/>
</dbReference>
<dbReference type="InterPro" id="IPR025966">
    <property type="entry name" value="OppC_N"/>
</dbReference>
<name>A0A090CYI3_9BACT</name>
<dbReference type="InterPro" id="IPR000515">
    <property type="entry name" value="MetI-like"/>
</dbReference>
<dbReference type="CDD" id="cd06261">
    <property type="entry name" value="TM_PBP2"/>
    <property type="match status" value="1"/>
</dbReference>
<comment type="similarity">
    <text evidence="7">Belongs to the binding-protein-dependent transport system permease family.</text>
</comment>
<feature type="transmembrane region" description="Helical" evidence="7">
    <location>
        <begin position="232"/>
        <end position="255"/>
    </location>
</feature>
<gene>
    <name evidence="9" type="ORF">CSEC_0793</name>
</gene>